<dbReference type="InterPro" id="IPR004046">
    <property type="entry name" value="GST_C"/>
</dbReference>
<proteinExistence type="predicted"/>
<sequence>MIEHFTSPTSLEAPSLEAASKDGSQALRQPDLCPHKCVAVVLYEKQDDDGFILYESRPISQYIAAKCPDQGTKGVLPTELKAAVLFQQASSVEISNFDDHASKLVFDKIFKPHFGLAFDQATYDRLLATLTAKLDAYDDILGKQKYLAGDELTLADLYHVPQGCMFLVAGTNVLETKPNVHRRFTEFSSRPSWLAVKHGIKGVA</sequence>
<evidence type="ECO:0000256" key="2">
    <source>
        <dbReference type="ARBA" id="ARBA00022679"/>
    </source>
</evidence>
<dbReference type="PANTHER" id="PTHR43900">
    <property type="entry name" value="GLUTATHIONE S-TRANSFERASE RHO"/>
    <property type="match status" value="1"/>
</dbReference>
<dbReference type="InterPro" id="IPR036282">
    <property type="entry name" value="Glutathione-S-Trfase_C_sf"/>
</dbReference>
<dbReference type="GO" id="GO:0006749">
    <property type="term" value="P:glutathione metabolic process"/>
    <property type="evidence" value="ECO:0007669"/>
    <property type="project" value="TreeGrafter"/>
</dbReference>
<dbReference type="PANTHER" id="PTHR43900:SF3">
    <property type="entry name" value="GLUTATHIONE S-TRANSFERASE RHO"/>
    <property type="match status" value="1"/>
</dbReference>
<protein>
    <recommendedName>
        <fullName evidence="1">glutathione transferase</fullName>
        <ecNumber evidence="1">2.5.1.18</ecNumber>
    </recommendedName>
</protein>
<name>A0A9W8JQW3_9AGAR</name>
<feature type="domain" description="GST C-terminal" evidence="5">
    <location>
        <begin position="79"/>
        <end position="204"/>
    </location>
</feature>
<dbReference type="Pfam" id="PF00043">
    <property type="entry name" value="GST_C"/>
    <property type="match status" value="1"/>
</dbReference>
<comment type="catalytic activity">
    <reaction evidence="3">
        <text>RX + glutathione = an S-substituted glutathione + a halide anion + H(+)</text>
        <dbReference type="Rhea" id="RHEA:16437"/>
        <dbReference type="ChEBI" id="CHEBI:15378"/>
        <dbReference type="ChEBI" id="CHEBI:16042"/>
        <dbReference type="ChEBI" id="CHEBI:17792"/>
        <dbReference type="ChEBI" id="CHEBI:57925"/>
        <dbReference type="ChEBI" id="CHEBI:90779"/>
        <dbReference type="EC" id="2.5.1.18"/>
    </reaction>
</comment>
<accession>A0A9W8JQW3</accession>
<dbReference type="EMBL" id="JANKHO010002220">
    <property type="protein sequence ID" value="KAJ3493802.1"/>
    <property type="molecule type" value="Genomic_DNA"/>
</dbReference>
<feature type="compositionally biased region" description="Polar residues" evidence="4">
    <location>
        <begin position="1"/>
        <end position="12"/>
    </location>
</feature>
<gene>
    <name evidence="6" type="ORF">NLJ89_g10935</name>
</gene>
<reference evidence="6" key="1">
    <citation type="submission" date="2022-07" db="EMBL/GenBank/DDBJ databases">
        <title>Genome Sequence of Agrocybe chaxingu.</title>
        <authorList>
            <person name="Buettner E."/>
        </authorList>
    </citation>
    <scope>NUCLEOTIDE SEQUENCE</scope>
    <source>
        <strain evidence="6">MP-N11</strain>
    </source>
</reference>
<evidence type="ECO:0000256" key="4">
    <source>
        <dbReference type="SAM" id="MobiDB-lite"/>
    </source>
</evidence>
<dbReference type="GO" id="GO:0004364">
    <property type="term" value="F:glutathione transferase activity"/>
    <property type="evidence" value="ECO:0007669"/>
    <property type="project" value="UniProtKB-EC"/>
</dbReference>
<dbReference type="EC" id="2.5.1.18" evidence="1"/>
<keyword evidence="7" id="KW-1185">Reference proteome</keyword>
<dbReference type="GO" id="GO:0043295">
    <property type="term" value="F:glutathione binding"/>
    <property type="evidence" value="ECO:0007669"/>
    <property type="project" value="TreeGrafter"/>
</dbReference>
<dbReference type="GO" id="GO:0005737">
    <property type="term" value="C:cytoplasm"/>
    <property type="evidence" value="ECO:0007669"/>
    <property type="project" value="TreeGrafter"/>
</dbReference>
<dbReference type="Gene3D" id="1.20.1050.10">
    <property type="match status" value="1"/>
</dbReference>
<evidence type="ECO:0000256" key="3">
    <source>
        <dbReference type="ARBA" id="ARBA00047960"/>
    </source>
</evidence>
<dbReference type="PROSITE" id="PS50405">
    <property type="entry name" value="GST_CTER"/>
    <property type="match status" value="1"/>
</dbReference>
<dbReference type="AlphaFoldDB" id="A0A9W8JQW3"/>
<evidence type="ECO:0000256" key="1">
    <source>
        <dbReference type="ARBA" id="ARBA00012452"/>
    </source>
</evidence>
<feature type="region of interest" description="Disordered" evidence="4">
    <location>
        <begin position="1"/>
        <end position="20"/>
    </location>
</feature>
<dbReference type="InterPro" id="IPR010987">
    <property type="entry name" value="Glutathione-S-Trfase_C-like"/>
</dbReference>
<dbReference type="OrthoDB" id="249703at2759"/>
<comment type="caution">
    <text evidence="6">The sequence shown here is derived from an EMBL/GenBank/DDBJ whole genome shotgun (WGS) entry which is preliminary data.</text>
</comment>
<evidence type="ECO:0000313" key="6">
    <source>
        <dbReference type="EMBL" id="KAJ3493802.1"/>
    </source>
</evidence>
<evidence type="ECO:0000259" key="5">
    <source>
        <dbReference type="PROSITE" id="PS50405"/>
    </source>
</evidence>
<dbReference type="SUPFAM" id="SSF47616">
    <property type="entry name" value="GST C-terminal domain-like"/>
    <property type="match status" value="1"/>
</dbReference>
<dbReference type="Proteomes" id="UP001148786">
    <property type="component" value="Unassembled WGS sequence"/>
</dbReference>
<organism evidence="6 7">
    <name type="scientific">Agrocybe chaxingu</name>
    <dbReference type="NCBI Taxonomy" id="84603"/>
    <lineage>
        <taxon>Eukaryota</taxon>
        <taxon>Fungi</taxon>
        <taxon>Dikarya</taxon>
        <taxon>Basidiomycota</taxon>
        <taxon>Agaricomycotina</taxon>
        <taxon>Agaricomycetes</taxon>
        <taxon>Agaricomycetidae</taxon>
        <taxon>Agaricales</taxon>
        <taxon>Agaricineae</taxon>
        <taxon>Strophariaceae</taxon>
        <taxon>Agrocybe</taxon>
    </lineage>
</organism>
<evidence type="ECO:0000313" key="7">
    <source>
        <dbReference type="Proteomes" id="UP001148786"/>
    </source>
</evidence>
<keyword evidence="2" id="KW-0808">Transferase</keyword>